<protein>
    <submittedName>
        <fullName evidence="2">PAS domain S-box protein</fullName>
    </submittedName>
</protein>
<dbReference type="PROSITE" id="PS50112">
    <property type="entry name" value="PAS"/>
    <property type="match status" value="1"/>
</dbReference>
<dbReference type="InterPro" id="IPR035965">
    <property type="entry name" value="PAS-like_dom_sf"/>
</dbReference>
<evidence type="ECO:0000313" key="2">
    <source>
        <dbReference type="EMBL" id="HAT1684558.1"/>
    </source>
</evidence>
<dbReference type="SMART" id="SM00091">
    <property type="entry name" value="PAS"/>
    <property type="match status" value="1"/>
</dbReference>
<dbReference type="CDD" id="cd00130">
    <property type="entry name" value="PAS"/>
    <property type="match status" value="1"/>
</dbReference>
<sequence>MAFTLQKFLRVINEAVIISDGAGVITCWNPAAERLFGFTEHEAVGDSLNIIIPEKYRQRHGSGYAAAIRSGTTKYGMTLLYTPALKRDGSIISVAFSVALIPGNASTAPSVVAIVRDETSRFNKERQLRKQLTEMEARLMASQSCVP</sequence>
<dbReference type="Pfam" id="PF00989">
    <property type="entry name" value="PAS"/>
    <property type="match status" value="1"/>
</dbReference>
<dbReference type="Gene3D" id="3.30.450.20">
    <property type="entry name" value="PAS domain"/>
    <property type="match status" value="1"/>
</dbReference>
<evidence type="ECO:0000259" key="1">
    <source>
        <dbReference type="PROSITE" id="PS50112"/>
    </source>
</evidence>
<dbReference type="SUPFAM" id="SSF55785">
    <property type="entry name" value="PYP-like sensor domain (PAS domain)"/>
    <property type="match status" value="1"/>
</dbReference>
<dbReference type="AlphaFoldDB" id="A0AAN5RG84"/>
<reference evidence="2" key="1">
    <citation type="journal article" date="2018" name="Genome Biol.">
        <title>SKESA: strategic k-mer extension for scrupulous assemblies.</title>
        <authorList>
            <person name="Souvorov A."/>
            <person name="Agarwala R."/>
            <person name="Lipman D.J."/>
        </authorList>
    </citation>
    <scope>NUCLEOTIDE SEQUENCE</scope>
    <source>
        <strain evidence="2">R404</strain>
    </source>
</reference>
<organism evidence="2 3">
    <name type="scientific">Klebsiella oxytoca</name>
    <dbReference type="NCBI Taxonomy" id="571"/>
    <lineage>
        <taxon>Bacteria</taxon>
        <taxon>Pseudomonadati</taxon>
        <taxon>Pseudomonadota</taxon>
        <taxon>Gammaproteobacteria</taxon>
        <taxon>Enterobacterales</taxon>
        <taxon>Enterobacteriaceae</taxon>
        <taxon>Klebsiella/Raoultella group</taxon>
        <taxon>Klebsiella</taxon>
    </lineage>
</organism>
<dbReference type="NCBIfam" id="TIGR00229">
    <property type="entry name" value="sensory_box"/>
    <property type="match status" value="1"/>
</dbReference>
<gene>
    <name evidence="2" type="ORF">I8Y21_005353</name>
</gene>
<dbReference type="GO" id="GO:0006355">
    <property type="term" value="P:regulation of DNA-templated transcription"/>
    <property type="evidence" value="ECO:0007669"/>
    <property type="project" value="InterPro"/>
</dbReference>
<feature type="domain" description="PAS" evidence="1">
    <location>
        <begin position="1"/>
        <end position="71"/>
    </location>
</feature>
<accession>A0AAN5RG84</accession>
<dbReference type="Proteomes" id="UP000856143">
    <property type="component" value="Unassembled WGS sequence"/>
</dbReference>
<proteinExistence type="predicted"/>
<dbReference type="InterPro" id="IPR000014">
    <property type="entry name" value="PAS"/>
</dbReference>
<comment type="caution">
    <text evidence="2">The sequence shown here is derived from an EMBL/GenBank/DDBJ whole genome shotgun (WGS) entry which is preliminary data.</text>
</comment>
<dbReference type="InterPro" id="IPR013767">
    <property type="entry name" value="PAS_fold"/>
</dbReference>
<dbReference type="EMBL" id="DACSEO010000104">
    <property type="protein sequence ID" value="HAT1684558.1"/>
    <property type="molecule type" value="Genomic_DNA"/>
</dbReference>
<name>A0AAN5RG84_KLEOX</name>
<reference evidence="2" key="2">
    <citation type="submission" date="2020-11" db="EMBL/GenBank/DDBJ databases">
        <authorList>
            <consortium name="NCBI Pathogen Detection Project"/>
        </authorList>
    </citation>
    <scope>NUCLEOTIDE SEQUENCE</scope>
    <source>
        <strain evidence="2">R404</strain>
    </source>
</reference>
<evidence type="ECO:0000313" key="3">
    <source>
        <dbReference type="Proteomes" id="UP000856143"/>
    </source>
</evidence>